<evidence type="ECO:0000313" key="4">
    <source>
        <dbReference type="Proteomes" id="UP000007882"/>
    </source>
</evidence>
<evidence type="ECO:0000256" key="1">
    <source>
        <dbReference type="SAM" id="Phobius"/>
    </source>
</evidence>
<dbReference type="HOGENOM" id="CLU_058628_0_0_11"/>
<dbReference type="KEGG" id="ams:AMIS_50850"/>
<dbReference type="eggNOG" id="COG3021">
    <property type="taxonomic scope" value="Bacteria"/>
</dbReference>
<dbReference type="SUPFAM" id="SSF56219">
    <property type="entry name" value="DNase I-like"/>
    <property type="match status" value="1"/>
</dbReference>
<feature type="transmembrane region" description="Helical" evidence="1">
    <location>
        <begin position="26"/>
        <end position="43"/>
    </location>
</feature>
<dbReference type="AlphaFoldDB" id="I0HBB8"/>
<evidence type="ECO:0000259" key="2">
    <source>
        <dbReference type="Pfam" id="PF03372"/>
    </source>
</evidence>
<dbReference type="PATRIC" id="fig|512565.3.peg.5080"/>
<dbReference type="Gene3D" id="3.60.10.10">
    <property type="entry name" value="Endonuclease/exonuclease/phosphatase"/>
    <property type="match status" value="1"/>
</dbReference>
<dbReference type="STRING" id="512565.AMIS_50850"/>
<keyword evidence="1" id="KW-1133">Transmembrane helix</keyword>
<sequence length="291" mass="31558">MPVPIIVAALLLFHRAVPNASLLETFLPWLGVAIPILLVRAWFRSLRAVIIAVLPLMVWLGVFGERLLPASGGTHQLVAVQHNVSDENPDPAGTARTLVEPRPDFVGLEEVTPEALPAYTAAFGRDYPHVIVQGTVALWSRHPLTEARLLDIRPSTQGPDWNRALRAVAHTPHGDIAVYVAHLSSVRLGLGGFDSANRDESARKLAAAVATEPLDRVLLLGDLNSTVDDRVLDPVLERVHTAGGGFAFSWPVRMPVARIDHVMADGMAVVDVRTLPRTGSDHLPVVARLRL</sequence>
<gene>
    <name evidence="3" type="ordered locus">AMIS_50850</name>
</gene>
<keyword evidence="1" id="KW-0812">Transmembrane</keyword>
<keyword evidence="1" id="KW-0472">Membrane</keyword>
<evidence type="ECO:0000313" key="3">
    <source>
        <dbReference type="EMBL" id="BAL90305.1"/>
    </source>
</evidence>
<reference evidence="3 4" key="1">
    <citation type="submission" date="2012-02" db="EMBL/GenBank/DDBJ databases">
        <title>Complete genome sequence of Actinoplanes missouriensis 431 (= NBRC 102363).</title>
        <authorList>
            <person name="Ohnishi Y."/>
            <person name="Ishikawa J."/>
            <person name="Sekine M."/>
            <person name="Hosoyama A."/>
            <person name="Harada T."/>
            <person name="Narita H."/>
            <person name="Hata T."/>
            <person name="Konno Y."/>
            <person name="Tutikane K."/>
            <person name="Fujita N."/>
            <person name="Horinouchi S."/>
            <person name="Hayakawa M."/>
        </authorList>
    </citation>
    <scope>NUCLEOTIDE SEQUENCE [LARGE SCALE GENOMIC DNA]</scope>
    <source>
        <strain evidence="4">ATCC 14538 / DSM 43046 / CBS 188.64 / JCM 3121 / NBRC 102363 / NCIMB 12654 / NRRL B-3342 / UNCC 431</strain>
    </source>
</reference>
<dbReference type="InterPro" id="IPR005135">
    <property type="entry name" value="Endo/exonuclease/phosphatase"/>
</dbReference>
<name>I0HBB8_ACTM4</name>
<keyword evidence="4" id="KW-1185">Reference proteome</keyword>
<protein>
    <recommendedName>
        <fullName evidence="2">Endonuclease/exonuclease/phosphatase domain-containing protein</fullName>
    </recommendedName>
</protein>
<dbReference type="EMBL" id="AP012319">
    <property type="protein sequence ID" value="BAL90305.1"/>
    <property type="molecule type" value="Genomic_DNA"/>
</dbReference>
<organism evidence="3 4">
    <name type="scientific">Actinoplanes missouriensis (strain ATCC 14538 / DSM 43046 / CBS 188.64 / JCM 3121 / NBRC 102363 / NCIMB 12654 / NRRL B-3342 / UNCC 431)</name>
    <dbReference type="NCBI Taxonomy" id="512565"/>
    <lineage>
        <taxon>Bacteria</taxon>
        <taxon>Bacillati</taxon>
        <taxon>Actinomycetota</taxon>
        <taxon>Actinomycetes</taxon>
        <taxon>Micromonosporales</taxon>
        <taxon>Micromonosporaceae</taxon>
        <taxon>Actinoplanes</taxon>
    </lineage>
</organism>
<feature type="transmembrane region" description="Helical" evidence="1">
    <location>
        <begin position="48"/>
        <end position="68"/>
    </location>
</feature>
<dbReference type="InterPro" id="IPR036691">
    <property type="entry name" value="Endo/exonu/phosph_ase_sf"/>
</dbReference>
<proteinExistence type="predicted"/>
<dbReference type="GO" id="GO:0003824">
    <property type="term" value="F:catalytic activity"/>
    <property type="evidence" value="ECO:0007669"/>
    <property type="project" value="InterPro"/>
</dbReference>
<dbReference type="Proteomes" id="UP000007882">
    <property type="component" value="Chromosome"/>
</dbReference>
<accession>I0HBB8</accession>
<feature type="domain" description="Endonuclease/exonuclease/phosphatase" evidence="2">
    <location>
        <begin position="81"/>
        <end position="282"/>
    </location>
</feature>
<dbReference type="Pfam" id="PF03372">
    <property type="entry name" value="Exo_endo_phos"/>
    <property type="match status" value="1"/>
</dbReference>